<feature type="compositionally biased region" description="Pro residues" evidence="2">
    <location>
        <begin position="331"/>
        <end position="343"/>
    </location>
</feature>
<dbReference type="PANTHER" id="PTHR15286">
    <property type="entry name" value="RAS-ASSOCIATING DOMAIN CONTAINING PROTEIN"/>
    <property type="match status" value="1"/>
</dbReference>
<dbReference type="PANTHER" id="PTHR15286:SF6">
    <property type="entry name" value="GH01133P"/>
    <property type="match status" value="1"/>
</dbReference>
<feature type="compositionally biased region" description="Low complexity" evidence="2">
    <location>
        <begin position="356"/>
        <end position="374"/>
    </location>
</feature>
<feature type="region of interest" description="Disordered" evidence="2">
    <location>
        <begin position="428"/>
        <end position="453"/>
    </location>
</feature>
<feature type="compositionally biased region" description="Low complexity" evidence="2">
    <location>
        <begin position="436"/>
        <end position="447"/>
    </location>
</feature>
<feature type="compositionally biased region" description="Polar residues" evidence="2">
    <location>
        <begin position="52"/>
        <end position="62"/>
    </location>
</feature>
<evidence type="ECO:0000256" key="2">
    <source>
        <dbReference type="SAM" id="MobiDB-lite"/>
    </source>
</evidence>
<dbReference type="STRING" id="41427.A0A182ITV9"/>
<feature type="compositionally biased region" description="Gly residues" evidence="2">
    <location>
        <begin position="299"/>
        <end position="314"/>
    </location>
</feature>
<proteinExistence type="predicted"/>
<reference evidence="3" key="1">
    <citation type="submission" date="2022-08" db="UniProtKB">
        <authorList>
            <consortium name="EnsemblMetazoa"/>
        </authorList>
    </citation>
    <scope>IDENTIFICATION</scope>
    <source>
        <strain evidence="3">EBRO</strain>
    </source>
</reference>
<feature type="region of interest" description="Disordered" evidence="2">
    <location>
        <begin position="265"/>
        <end position="408"/>
    </location>
</feature>
<feature type="region of interest" description="Disordered" evidence="2">
    <location>
        <begin position="1"/>
        <end position="132"/>
    </location>
</feature>
<dbReference type="InterPro" id="IPR033593">
    <property type="entry name" value="N-RASSF"/>
</dbReference>
<feature type="compositionally biased region" description="Low complexity" evidence="2">
    <location>
        <begin position="112"/>
        <end position="129"/>
    </location>
</feature>
<protein>
    <submittedName>
        <fullName evidence="3">Uncharacterized protein</fullName>
    </submittedName>
</protein>
<dbReference type="VEuPathDB" id="VectorBase:AATE005393"/>
<keyword evidence="1" id="KW-0175">Coiled coil</keyword>
<dbReference type="EnsemblMetazoa" id="AATE005393-RA">
    <property type="protein sequence ID" value="AATE005393-PA.1"/>
    <property type="gene ID" value="AATE005393"/>
</dbReference>
<evidence type="ECO:0000313" key="3">
    <source>
        <dbReference type="EnsemblMetazoa" id="AATE005393-PA.1"/>
    </source>
</evidence>
<sequence length="739" mass="77816">MTSSRSSPETSLKVAGAGKPEHQHTQQQNQNVGIVRGVVQQQQKLNQLTNNARHSPNATRVVSATATSDHSSSSSSSTASSASSSSASSASSTHTSTSSGIGGSAGSGSAGSSGHHPPQQQQQQQQQQPVEATYASVIKKPKSHTSLVSNNGSSPAGTNLTGGNVVGEFNAADLRSSLDRKVNGLVFSNGLNERVPSVPTVSPSATVVPSGGPASVIVGATMKTDQHNHTGTINRYGGQHQQHYHHTQLQNLLCTDNQHHQLDTSSISSISSSSVGGANHSAGSNGSNAGSHLLLNGGSSSGLGGGGSGSGGSGTTTNSPITGISSNGALVPPPYRDPPPPRNSPLSHRLLLDGLNNNNNNNSHSVSSNSSSNSHLHHHHHSAFGNGSNTLTSLSSTGSAGSAGGMSRKFEKDSINMNLAAASSSNVMLSAGGGSSSSSSTISSYGPSGTGVGVGPGEPLLGLTNAETNLLIGIGAGPSDPQQQPAPPVTGYRELIQLIKLQREKINTQQADLTKYDSEILYLENRSRDQIDQLDALAQEISKTDQQYRATGEQLQAFQYVEEESELVRQQEKTLKSELTLLRSKLANCETELLQCKNKIRLLMDEILVEQRKYSRQYDPNRQQLLERHLMCEVDRLQVEIDLAVQSADQANKAHEKLKGEVSMLEGAIADKKKQVEKLVHEMKEVNLQSLAVVPPAEEVRHLLEVGSVKPGSTRRMIGSPRQLENAVPTSKNPHGVWV</sequence>
<organism evidence="3">
    <name type="scientific">Anopheles atroparvus</name>
    <name type="common">European mosquito</name>
    <dbReference type="NCBI Taxonomy" id="41427"/>
    <lineage>
        <taxon>Eukaryota</taxon>
        <taxon>Metazoa</taxon>
        <taxon>Ecdysozoa</taxon>
        <taxon>Arthropoda</taxon>
        <taxon>Hexapoda</taxon>
        <taxon>Insecta</taxon>
        <taxon>Pterygota</taxon>
        <taxon>Neoptera</taxon>
        <taxon>Endopterygota</taxon>
        <taxon>Diptera</taxon>
        <taxon>Nematocera</taxon>
        <taxon>Culicoidea</taxon>
        <taxon>Culicidae</taxon>
        <taxon>Anophelinae</taxon>
        <taxon>Anopheles</taxon>
    </lineage>
</organism>
<evidence type="ECO:0000256" key="1">
    <source>
        <dbReference type="SAM" id="Coils"/>
    </source>
</evidence>
<feature type="compositionally biased region" description="Low complexity" evidence="2">
    <location>
        <begin position="385"/>
        <end position="400"/>
    </location>
</feature>
<feature type="compositionally biased region" description="Low complexity" evidence="2">
    <location>
        <begin position="315"/>
        <end position="327"/>
    </location>
</feature>
<feature type="compositionally biased region" description="Low complexity" evidence="2">
    <location>
        <begin position="63"/>
        <end position="99"/>
    </location>
</feature>
<accession>A0A182ITV9</accession>
<feature type="compositionally biased region" description="Polar residues" evidence="2">
    <location>
        <begin position="1"/>
        <end position="10"/>
    </location>
</feature>
<feature type="compositionally biased region" description="Gly residues" evidence="2">
    <location>
        <begin position="100"/>
        <end position="111"/>
    </location>
</feature>
<name>A0A182ITV9_ANOAO</name>
<feature type="coiled-coil region" evidence="1">
    <location>
        <begin position="634"/>
        <end position="689"/>
    </location>
</feature>
<dbReference type="AlphaFoldDB" id="A0A182ITV9"/>
<feature type="coiled-coil region" evidence="1">
    <location>
        <begin position="572"/>
        <end position="606"/>
    </location>
</feature>
<feature type="compositionally biased region" description="Low complexity" evidence="2">
    <location>
        <begin position="26"/>
        <end position="51"/>
    </location>
</feature>
<feature type="compositionally biased region" description="Low complexity" evidence="2">
    <location>
        <begin position="265"/>
        <end position="298"/>
    </location>
</feature>